<evidence type="ECO:0000256" key="7">
    <source>
        <dbReference type="PIRNR" id="PIRNR000077"/>
    </source>
</evidence>
<name>A0A9X2HL26_9SPHN</name>
<feature type="domain" description="Thioredoxin" evidence="10">
    <location>
        <begin position="1"/>
        <end position="109"/>
    </location>
</feature>
<feature type="site" description="Contributes to redox potential value" evidence="8">
    <location>
        <position position="32"/>
    </location>
</feature>
<dbReference type="InterPro" id="IPR005746">
    <property type="entry name" value="Thioredoxin"/>
</dbReference>
<evidence type="ECO:0000256" key="9">
    <source>
        <dbReference type="PIRSR" id="PIRSR000077-4"/>
    </source>
</evidence>
<dbReference type="GO" id="GO:0005829">
    <property type="term" value="C:cytosol"/>
    <property type="evidence" value="ECO:0007669"/>
    <property type="project" value="TreeGrafter"/>
</dbReference>
<dbReference type="Proteomes" id="UP001139451">
    <property type="component" value="Unassembled WGS sequence"/>
</dbReference>
<dbReference type="CDD" id="cd02947">
    <property type="entry name" value="TRX_family"/>
    <property type="match status" value="1"/>
</dbReference>
<proteinExistence type="inferred from homology"/>
<keyword evidence="2" id="KW-0813">Transport</keyword>
<protein>
    <recommendedName>
        <fullName evidence="6 7">Thioredoxin</fullName>
    </recommendedName>
</protein>
<evidence type="ECO:0000256" key="2">
    <source>
        <dbReference type="ARBA" id="ARBA00022448"/>
    </source>
</evidence>
<dbReference type="InterPro" id="IPR017937">
    <property type="entry name" value="Thioredoxin_CS"/>
</dbReference>
<feature type="site" description="Deprotonates C-terminal active site Cys" evidence="8">
    <location>
        <position position="24"/>
    </location>
</feature>
<dbReference type="PROSITE" id="PS51352">
    <property type="entry name" value="THIOREDOXIN_2"/>
    <property type="match status" value="1"/>
</dbReference>
<gene>
    <name evidence="11" type="primary">trxA</name>
    <name evidence="11" type="ORF">M9978_01975</name>
</gene>
<dbReference type="InterPro" id="IPR013766">
    <property type="entry name" value="Thioredoxin_domain"/>
</dbReference>
<evidence type="ECO:0000313" key="11">
    <source>
        <dbReference type="EMBL" id="MCP3729183.1"/>
    </source>
</evidence>
<evidence type="ECO:0000256" key="3">
    <source>
        <dbReference type="ARBA" id="ARBA00022982"/>
    </source>
</evidence>
<evidence type="ECO:0000256" key="1">
    <source>
        <dbReference type="ARBA" id="ARBA00008987"/>
    </source>
</evidence>
<evidence type="ECO:0000313" key="12">
    <source>
        <dbReference type="Proteomes" id="UP001139451"/>
    </source>
</evidence>
<dbReference type="PRINTS" id="PR00421">
    <property type="entry name" value="THIOREDOXIN"/>
</dbReference>
<keyword evidence="3" id="KW-0249">Electron transport</keyword>
<dbReference type="InterPro" id="IPR036249">
    <property type="entry name" value="Thioredoxin-like_sf"/>
</dbReference>
<dbReference type="GO" id="GO:0015035">
    <property type="term" value="F:protein-disulfide reductase activity"/>
    <property type="evidence" value="ECO:0007669"/>
    <property type="project" value="UniProtKB-UniRule"/>
</dbReference>
<evidence type="ECO:0000256" key="6">
    <source>
        <dbReference type="NCBIfam" id="TIGR01068"/>
    </source>
</evidence>
<dbReference type="PANTHER" id="PTHR45663:SF11">
    <property type="entry name" value="GEO12009P1"/>
    <property type="match status" value="1"/>
</dbReference>
<dbReference type="NCBIfam" id="TIGR01068">
    <property type="entry name" value="thioredoxin"/>
    <property type="match status" value="1"/>
</dbReference>
<dbReference type="AlphaFoldDB" id="A0A9X2HL26"/>
<keyword evidence="12" id="KW-1185">Reference proteome</keyword>
<dbReference type="RefSeq" id="WP_254291164.1">
    <property type="nucleotide sequence ID" value="NZ_JAMLDX010000001.1"/>
</dbReference>
<sequence>MAKAVTDASFEADVLKSDKPVLVDFWAEWCGPCKIIGPSLEELAEELADKVTITKLNIEENPDTPGSLGIRGIPTLYIYKDGQKVAQEIGIQNISTKSKLKAWIESVVGEGAAAQAG</sequence>
<dbReference type="PROSITE" id="PS00194">
    <property type="entry name" value="THIOREDOXIN_1"/>
    <property type="match status" value="1"/>
</dbReference>
<comment type="similarity">
    <text evidence="1 7">Belongs to the thioredoxin family.</text>
</comment>
<evidence type="ECO:0000259" key="10">
    <source>
        <dbReference type="PROSITE" id="PS51352"/>
    </source>
</evidence>
<feature type="active site" description="Nucleophile" evidence="8">
    <location>
        <position position="30"/>
    </location>
</feature>
<feature type="site" description="Contributes to redox potential value" evidence="8">
    <location>
        <position position="31"/>
    </location>
</feature>
<dbReference type="Gene3D" id="3.40.30.10">
    <property type="entry name" value="Glutaredoxin"/>
    <property type="match status" value="1"/>
</dbReference>
<feature type="disulfide bond" description="Redox-active" evidence="9">
    <location>
        <begin position="30"/>
        <end position="33"/>
    </location>
</feature>
<feature type="active site" description="Nucleophile" evidence="8">
    <location>
        <position position="33"/>
    </location>
</feature>
<reference evidence="11" key="1">
    <citation type="submission" date="2022-05" db="EMBL/GenBank/DDBJ databases">
        <title>Sphingomonas sp. strain MG17 Genome sequencing and assembly.</title>
        <authorList>
            <person name="Kim I."/>
        </authorList>
    </citation>
    <scope>NUCLEOTIDE SEQUENCE</scope>
    <source>
        <strain evidence="11">MG17</strain>
    </source>
</reference>
<dbReference type="GO" id="GO:0045454">
    <property type="term" value="P:cell redox homeostasis"/>
    <property type="evidence" value="ECO:0007669"/>
    <property type="project" value="TreeGrafter"/>
</dbReference>
<keyword evidence="4 9" id="KW-1015">Disulfide bond</keyword>
<evidence type="ECO:0000256" key="4">
    <source>
        <dbReference type="ARBA" id="ARBA00023157"/>
    </source>
</evidence>
<dbReference type="EMBL" id="JAMLDX010000001">
    <property type="protein sequence ID" value="MCP3729183.1"/>
    <property type="molecule type" value="Genomic_DNA"/>
</dbReference>
<accession>A0A9X2HL26</accession>
<dbReference type="SUPFAM" id="SSF52833">
    <property type="entry name" value="Thioredoxin-like"/>
    <property type="match status" value="1"/>
</dbReference>
<dbReference type="PANTHER" id="PTHR45663">
    <property type="entry name" value="GEO12009P1"/>
    <property type="match status" value="1"/>
</dbReference>
<comment type="caution">
    <text evidence="11">The sequence shown here is derived from an EMBL/GenBank/DDBJ whole genome shotgun (WGS) entry which is preliminary data.</text>
</comment>
<organism evidence="11 12">
    <name type="scientific">Sphingomonas tagetis</name>
    <dbReference type="NCBI Taxonomy" id="2949092"/>
    <lineage>
        <taxon>Bacteria</taxon>
        <taxon>Pseudomonadati</taxon>
        <taxon>Pseudomonadota</taxon>
        <taxon>Alphaproteobacteria</taxon>
        <taxon>Sphingomonadales</taxon>
        <taxon>Sphingomonadaceae</taxon>
        <taxon>Sphingomonas</taxon>
    </lineage>
</organism>
<dbReference type="Pfam" id="PF00085">
    <property type="entry name" value="Thioredoxin"/>
    <property type="match status" value="1"/>
</dbReference>
<dbReference type="PIRSF" id="PIRSF000077">
    <property type="entry name" value="Thioredoxin"/>
    <property type="match status" value="1"/>
</dbReference>
<keyword evidence="5 9" id="KW-0676">Redox-active center</keyword>
<evidence type="ECO:0000256" key="8">
    <source>
        <dbReference type="PIRSR" id="PIRSR000077-1"/>
    </source>
</evidence>
<evidence type="ECO:0000256" key="5">
    <source>
        <dbReference type="ARBA" id="ARBA00023284"/>
    </source>
</evidence>
<dbReference type="FunFam" id="3.40.30.10:FF:000001">
    <property type="entry name" value="Thioredoxin"/>
    <property type="match status" value="1"/>
</dbReference>